<dbReference type="SUPFAM" id="SSF110849">
    <property type="entry name" value="ParB/Sulfiredoxin"/>
    <property type="match status" value="1"/>
</dbReference>
<dbReference type="AlphaFoldDB" id="A0A158BYA8"/>
<dbReference type="InterPro" id="IPR036086">
    <property type="entry name" value="ParB/Sulfiredoxin_sf"/>
</dbReference>
<evidence type="ECO:0000256" key="1">
    <source>
        <dbReference type="SAM" id="Coils"/>
    </source>
</evidence>
<dbReference type="Gene3D" id="1.10.10.2830">
    <property type="match status" value="1"/>
</dbReference>
<evidence type="ECO:0000313" key="5">
    <source>
        <dbReference type="Proteomes" id="UP000054624"/>
    </source>
</evidence>
<dbReference type="InterPro" id="IPR003115">
    <property type="entry name" value="ParB_N"/>
</dbReference>
<dbReference type="SUPFAM" id="SSF109709">
    <property type="entry name" value="KorB DNA-binding domain-like"/>
    <property type="match status" value="1"/>
</dbReference>
<dbReference type="Gene3D" id="3.90.1530.10">
    <property type="entry name" value="Conserved hypothetical protein from pyrococcus furiosus pfu- 392566-001, ParB domain"/>
    <property type="match status" value="1"/>
</dbReference>
<dbReference type="EMBL" id="FCOI02000017">
    <property type="protein sequence ID" value="SAK74636.1"/>
    <property type="molecule type" value="Genomic_DNA"/>
</dbReference>
<keyword evidence="1" id="KW-0175">Coiled coil</keyword>
<evidence type="ECO:0000259" key="3">
    <source>
        <dbReference type="SMART" id="SM00470"/>
    </source>
</evidence>
<evidence type="ECO:0000256" key="2">
    <source>
        <dbReference type="SAM" id="MobiDB-lite"/>
    </source>
</evidence>
<evidence type="ECO:0000313" key="4">
    <source>
        <dbReference type="EMBL" id="SAK74636.1"/>
    </source>
</evidence>
<dbReference type="STRING" id="1777137.AWB76_04806"/>
<dbReference type="OrthoDB" id="8677451at2"/>
<dbReference type="Proteomes" id="UP000054624">
    <property type="component" value="Unassembled WGS sequence"/>
</dbReference>
<dbReference type="RefSeq" id="WP_061162545.1">
    <property type="nucleotide sequence ID" value="NZ_FCOI02000017.1"/>
</dbReference>
<protein>
    <submittedName>
        <fullName evidence="4">ParB, partition protein</fullName>
    </submittedName>
</protein>
<name>A0A158BYA8_9BURK</name>
<dbReference type="GO" id="GO:0005694">
    <property type="term" value="C:chromosome"/>
    <property type="evidence" value="ECO:0007669"/>
    <property type="project" value="TreeGrafter"/>
</dbReference>
<gene>
    <name evidence="4" type="ORF">AWB76_04806</name>
</gene>
<organism evidence="4 5">
    <name type="scientific">Caballeronia temeraria</name>
    <dbReference type="NCBI Taxonomy" id="1777137"/>
    <lineage>
        <taxon>Bacteria</taxon>
        <taxon>Pseudomonadati</taxon>
        <taxon>Pseudomonadota</taxon>
        <taxon>Betaproteobacteria</taxon>
        <taxon>Burkholderiales</taxon>
        <taxon>Burkholderiaceae</taxon>
        <taxon>Caballeronia</taxon>
    </lineage>
</organism>
<sequence>MASWMKEQAARAKNIQVTAEDKEKALDAQPVPPRTAPGQLMQLQATAERQRKEIADLKVQLDRGARAKRPISKLHEVPGRRRKLTAEQYAELKANLAKYPLVHPVILEAREDGEWNINAGNNRVAIYRDLGIEEIDSIVSEMEPDQAERLAFFSNLFAPSLSDYEKYWHFQRLQETADALTQQELAAAVGLSESHVSKIFAFDGLPAEAKVALEERPDRLGADAAAQLSRAHSEGRTREVINAVERLVKEERYTQKEAVSSVQAKPATKPPPAETLVVKHGKRNYCEITTRGGVIGVRLKVEAERANEWAKEIQALIESKLKQ</sequence>
<feature type="region of interest" description="Disordered" evidence="2">
    <location>
        <begin position="1"/>
        <end position="37"/>
    </location>
</feature>
<dbReference type="SMART" id="SM00470">
    <property type="entry name" value="ParB"/>
    <property type="match status" value="1"/>
</dbReference>
<dbReference type="PANTHER" id="PTHR33375:SF1">
    <property type="entry name" value="CHROMOSOME-PARTITIONING PROTEIN PARB-RELATED"/>
    <property type="match status" value="1"/>
</dbReference>
<dbReference type="Pfam" id="PF02195">
    <property type="entry name" value="ParB_N"/>
    <property type="match status" value="1"/>
</dbReference>
<keyword evidence="5" id="KW-1185">Reference proteome</keyword>
<feature type="coiled-coil region" evidence="1">
    <location>
        <begin position="40"/>
        <end position="67"/>
    </location>
</feature>
<proteinExistence type="predicted"/>
<dbReference type="PANTHER" id="PTHR33375">
    <property type="entry name" value="CHROMOSOME-PARTITIONING PROTEIN PARB-RELATED"/>
    <property type="match status" value="1"/>
</dbReference>
<reference evidence="5" key="1">
    <citation type="submission" date="2016-01" db="EMBL/GenBank/DDBJ databases">
        <authorList>
            <person name="Peeters Charlotte."/>
        </authorList>
    </citation>
    <scope>NUCLEOTIDE SEQUENCE [LARGE SCALE GENOMIC DNA]</scope>
</reference>
<dbReference type="GO" id="GO:0007059">
    <property type="term" value="P:chromosome segregation"/>
    <property type="evidence" value="ECO:0007669"/>
    <property type="project" value="TreeGrafter"/>
</dbReference>
<dbReference type="InterPro" id="IPR050336">
    <property type="entry name" value="Chromosome_partition/occlusion"/>
</dbReference>
<feature type="domain" description="ParB-like N-terminal" evidence="3">
    <location>
        <begin position="67"/>
        <end position="156"/>
    </location>
</feature>
<accession>A0A158BYA8</accession>